<keyword evidence="4" id="KW-1185">Reference proteome</keyword>
<feature type="transmembrane region" description="Helical" evidence="2">
    <location>
        <begin position="481"/>
        <end position="500"/>
    </location>
</feature>
<dbReference type="SUPFAM" id="SSF82714">
    <property type="entry name" value="Multidrug efflux transporter AcrB TolC docking domain, DN and DC subdomains"/>
    <property type="match status" value="2"/>
</dbReference>
<feature type="transmembrane region" description="Helical" evidence="2">
    <location>
        <begin position="994"/>
        <end position="1016"/>
    </location>
</feature>
<feature type="transmembrane region" description="Helical" evidence="2">
    <location>
        <begin position="1128"/>
        <end position="1152"/>
    </location>
</feature>
<feature type="transmembrane region" description="Helical" evidence="2">
    <location>
        <begin position="1049"/>
        <end position="1070"/>
    </location>
</feature>
<feature type="transmembrane region" description="Helical" evidence="2">
    <location>
        <begin position="12"/>
        <end position="30"/>
    </location>
</feature>
<dbReference type="EMBL" id="SMAG01000002">
    <property type="protein sequence ID" value="TCS95689.1"/>
    <property type="molecule type" value="Genomic_DNA"/>
</dbReference>
<feature type="transmembrane region" description="Helical" evidence="2">
    <location>
        <begin position="579"/>
        <end position="605"/>
    </location>
</feature>
<evidence type="ECO:0000313" key="3">
    <source>
        <dbReference type="EMBL" id="TCS95689.1"/>
    </source>
</evidence>
<feature type="region of interest" description="Disordered" evidence="1">
    <location>
        <begin position="366"/>
        <end position="391"/>
    </location>
</feature>
<feature type="transmembrane region" description="Helical" evidence="2">
    <location>
        <begin position="1098"/>
        <end position="1116"/>
    </location>
</feature>
<gene>
    <name evidence="3" type="ORF">EDD58_102265</name>
</gene>
<dbReference type="Gene3D" id="1.20.1640.10">
    <property type="entry name" value="Multidrug efflux transporter AcrB transmembrane domain"/>
    <property type="match status" value="3"/>
</dbReference>
<dbReference type="OrthoDB" id="9757876at2"/>
<keyword evidence="2" id="KW-0812">Transmembrane</keyword>
<feature type="transmembrane region" description="Helical" evidence="2">
    <location>
        <begin position="536"/>
        <end position="558"/>
    </location>
</feature>
<dbReference type="Gene3D" id="3.30.70.1430">
    <property type="entry name" value="Multidrug efflux transporter AcrB pore domain"/>
    <property type="match status" value="2"/>
</dbReference>
<reference evidence="3 4" key="1">
    <citation type="submission" date="2019-03" db="EMBL/GenBank/DDBJ databases">
        <title>Genomic Encyclopedia of Type Strains, Phase IV (KMG-IV): sequencing the most valuable type-strain genomes for metagenomic binning, comparative biology and taxonomic classification.</title>
        <authorList>
            <person name="Goeker M."/>
        </authorList>
    </citation>
    <scope>NUCLEOTIDE SEQUENCE [LARGE SCALE GENOMIC DNA]</scope>
    <source>
        <strain evidence="3 4">DSM 45707</strain>
    </source>
</reference>
<evidence type="ECO:0000256" key="2">
    <source>
        <dbReference type="SAM" id="Phobius"/>
    </source>
</evidence>
<dbReference type="SUPFAM" id="SSF82866">
    <property type="entry name" value="Multidrug efflux transporter AcrB transmembrane domain"/>
    <property type="match status" value="2"/>
</dbReference>
<accession>A0A4R3L7T6</accession>
<dbReference type="GO" id="GO:0005886">
    <property type="term" value="C:plasma membrane"/>
    <property type="evidence" value="ECO:0007669"/>
    <property type="project" value="TreeGrafter"/>
</dbReference>
<dbReference type="Proteomes" id="UP000294937">
    <property type="component" value="Unassembled WGS sequence"/>
</dbReference>
<feature type="transmembrane region" description="Helical" evidence="2">
    <location>
        <begin position="507"/>
        <end position="524"/>
    </location>
</feature>
<keyword evidence="2" id="KW-0472">Membrane</keyword>
<dbReference type="RefSeq" id="WP_131923674.1">
    <property type="nucleotide sequence ID" value="NZ_SMAG01000002.1"/>
</dbReference>
<organism evidence="3 4">
    <name type="scientific">Hazenella coriacea</name>
    <dbReference type="NCBI Taxonomy" id="1179467"/>
    <lineage>
        <taxon>Bacteria</taxon>
        <taxon>Bacillati</taxon>
        <taxon>Bacillota</taxon>
        <taxon>Bacilli</taxon>
        <taxon>Bacillales</taxon>
        <taxon>Thermoactinomycetaceae</taxon>
        <taxon>Hazenella</taxon>
    </lineage>
</organism>
<dbReference type="Gene3D" id="3.30.2090.10">
    <property type="entry name" value="Multidrug efflux transporter AcrB TolC docking domain, DN and DC subdomains"/>
    <property type="match status" value="3"/>
</dbReference>
<feature type="transmembrane region" description="Helical" evidence="2">
    <location>
        <begin position="1023"/>
        <end position="1043"/>
    </location>
</feature>
<dbReference type="SUPFAM" id="SSF82693">
    <property type="entry name" value="Multidrug efflux transporter AcrB pore domain, PN1, PN2, PC1 and PC2 subdomains"/>
    <property type="match status" value="3"/>
</dbReference>
<comment type="caution">
    <text evidence="3">The sequence shown here is derived from an EMBL/GenBank/DDBJ whole genome shotgun (WGS) entry which is preliminary data.</text>
</comment>
<protein>
    <submittedName>
        <fullName evidence="3">HAE1 family hydrophobic/amphiphilic exporter-1</fullName>
    </submittedName>
</protein>
<dbReference type="InterPro" id="IPR027463">
    <property type="entry name" value="AcrB_DN_DC_subdom"/>
</dbReference>
<dbReference type="Pfam" id="PF00873">
    <property type="entry name" value="ACR_tran"/>
    <property type="match status" value="2"/>
</dbReference>
<evidence type="ECO:0000256" key="1">
    <source>
        <dbReference type="SAM" id="MobiDB-lite"/>
    </source>
</evidence>
<feature type="transmembrane region" description="Helical" evidence="2">
    <location>
        <begin position="611"/>
        <end position="639"/>
    </location>
</feature>
<evidence type="ECO:0000313" key="4">
    <source>
        <dbReference type="Proteomes" id="UP000294937"/>
    </source>
</evidence>
<dbReference type="PANTHER" id="PTHR32063:SF0">
    <property type="entry name" value="SWARMING MOTILITY PROTEIN SWRC"/>
    <property type="match status" value="1"/>
</dbReference>
<name>A0A4R3L7T6_9BACL</name>
<dbReference type="GO" id="GO:0042910">
    <property type="term" value="F:xenobiotic transmembrane transporter activity"/>
    <property type="evidence" value="ECO:0007669"/>
    <property type="project" value="TreeGrafter"/>
</dbReference>
<sequence>MNWLTRFSLKNIAAIVIIVLLVLGGGLYTATQLKMEAMPDVNVPVVVALTPYPGASPEDIDKKVTQPIEKALQGIKGAQKVTSVTADSTSVVVVEFDFETDLDKAQQEMQESIRRLQLPDQAMETLYNRFGFNTLPMMSLAVTSEKKNAAEIERWVNDVAKGSLESVDGVGELQIKGEGPKAVYIHLKPEQLKKHNLSAQQVQQVLMSGNTSLPVGDLDINSINLPVRVEQKITNLDQLKNLQLTIPPNQAAGFEDAFKQIGEGFQGLGQAVGGLGEAVGGLGQGMGELGQGVGMLQGQVQILQQAQQVQAELVGLQLEHNDTLLALQQNPEDAGLQAKLGNLKREIAIRQGILQQLNQAIQKFPKPQMKAGSSVKMPGTTPKISPGKTTKPTLKEAEIKTIRLSEIATITESAKNNTMITRTNGKPSVNIDVIKDQDANIVDVAESISQEIADMKKLHPDVQITTLFDQSETVKASVYSMVREGILGAIFASVVILLFLRNFRTTFISIISIPISILATIILLKQADITLNIMTLGGLAVAIGRVVDDSIVVIENIYRHLMKSEQQDSSIIRLATKEVASAITSSTLTTVAVFVPLGLVGGIVGEIFLPFALTVAIALLCSLLVAVTIVPVLAKVMLLRDKGLKNPRRKSGLADSYKKALSWSLDHKGSVLAISMIFLLASFFIIPLVGTSFLPADKDKAMRIQLKMPSGTDLAKTRETTDQIEQEIKQLKEVEMISTSIGNMRGGMSSEVNTGGTHKAALFVRLRPTADMDQLLNDVRKKMEPLQKHGEILVNEVNSMGPPSGTIQVGVRGNNIDDIKLASDQLTEKLKAVPELTNVSNNLSAQKDLVTIQIDQEKAAKHGLVAQQISLSVRGLLEADKVMELEQGSRTQDVRLGMEEKEMKSVDELKNIQILSPTGKLIKLGELGTVQKTKGPVTIQKENGQQYATVSGNVTIKDTGAVSQDVEQIINEMAFPKGVKVSLGGDTEEMNKSFAQLGVAMIVAVAAVYIVMIIAFGEATAPFTILFSLPFAVIGGLLGLLIVDQPISVSSMIGGLMLIGIVVTNAIVLIDRVQQQRRRGLPVREALLEAAGTRLRPILMTALATICALLPLGLGYGEGTLVSQGLAVVVIGGLTSSTLLTLFIVPIVYSMLTRLQEKMSSKKKESIAG</sequence>
<dbReference type="PANTHER" id="PTHR32063">
    <property type="match status" value="1"/>
</dbReference>
<dbReference type="Gene3D" id="3.30.70.1440">
    <property type="entry name" value="Multidrug efflux transporter AcrB pore domain"/>
    <property type="match status" value="1"/>
</dbReference>
<proteinExistence type="predicted"/>
<dbReference type="InterPro" id="IPR001036">
    <property type="entry name" value="Acrflvin-R"/>
</dbReference>
<feature type="transmembrane region" description="Helical" evidence="2">
    <location>
        <begin position="671"/>
        <end position="694"/>
    </location>
</feature>
<dbReference type="Gene3D" id="3.30.70.1320">
    <property type="entry name" value="Multidrug efflux transporter AcrB pore domain like"/>
    <property type="match status" value="2"/>
</dbReference>
<keyword evidence="2" id="KW-1133">Transmembrane helix</keyword>
<dbReference type="AlphaFoldDB" id="A0A4R3L7T6"/>